<dbReference type="Proteomes" id="UP000199600">
    <property type="component" value="Unassembled WGS sequence"/>
</dbReference>
<evidence type="ECO:0000256" key="1">
    <source>
        <dbReference type="ARBA" id="ARBA00022676"/>
    </source>
</evidence>
<dbReference type="RefSeq" id="WP_186411153.1">
    <property type="nucleotide sequence ID" value="NZ_FLQY01000182.1"/>
</dbReference>
<dbReference type="EMBL" id="FLQY01000182">
    <property type="protein sequence ID" value="SBT08217.1"/>
    <property type="molecule type" value="Genomic_DNA"/>
</dbReference>
<dbReference type="GO" id="GO:0106361">
    <property type="term" value="F:protein-arginine rhamnosyltransferase activity"/>
    <property type="evidence" value="ECO:0007669"/>
    <property type="project" value="InterPro"/>
</dbReference>
<dbReference type="PIRSF" id="PIRSF015557">
    <property type="entry name" value="UCP015557"/>
    <property type="match status" value="1"/>
</dbReference>
<gene>
    <name evidence="8" type="ORF">PROAA_2620002</name>
</gene>
<evidence type="ECO:0000313" key="8">
    <source>
        <dbReference type="EMBL" id="SBT08217.1"/>
    </source>
</evidence>
<reference evidence="8 9" key="1">
    <citation type="submission" date="2016-06" db="EMBL/GenBank/DDBJ databases">
        <authorList>
            <person name="Kjaerup R.B."/>
            <person name="Dalgaard T.S."/>
            <person name="Juul-Madsen H.R."/>
        </authorList>
    </citation>
    <scope>NUCLEOTIDE SEQUENCE [LARGE SCALE GENOMIC DNA]</scope>
    <source>
        <strain evidence="8">2</strain>
    </source>
</reference>
<proteinExistence type="inferred from homology"/>
<evidence type="ECO:0000313" key="9">
    <source>
        <dbReference type="Proteomes" id="UP000199600"/>
    </source>
</evidence>
<dbReference type="InterPro" id="IPR016633">
    <property type="entry name" value="EarP"/>
</dbReference>
<evidence type="ECO:0000256" key="7">
    <source>
        <dbReference type="ARBA" id="ARBA00048472"/>
    </source>
</evidence>
<keyword evidence="2" id="KW-0808">Transferase</keyword>
<name>A0A1A8XUH5_9RHOO</name>
<comment type="catalytic activity">
    <reaction evidence="7">
        <text>dTDP-beta-L-rhamnose + L-arginyl-[protein] = N(omega)-(alpha-L-rhamnosyl)-L-arginyl-[protein] + dTDP + H(+)</text>
        <dbReference type="Rhea" id="RHEA:66692"/>
        <dbReference type="Rhea" id="RHEA-COMP:10532"/>
        <dbReference type="Rhea" id="RHEA-COMP:17096"/>
        <dbReference type="ChEBI" id="CHEBI:15378"/>
        <dbReference type="ChEBI" id="CHEBI:29965"/>
        <dbReference type="ChEBI" id="CHEBI:57510"/>
        <dbReference type="ChEBI" id="CHEBI:58369"/>
        <dbReference type="ChEBI" id="CHEBI:167445"/>
    </reaction>
    <physiologicalReaction direction="left-to-right" evidence="7">
        <dbReference type="Rhea" id="RHEA:66693"/>
    </physiologicalReaction>
</comment>
<evidence type="ECO:0000256" key="3">
    <source>
        <dbReference type="ARBA" id="ARBA00024303"/>
    </source>
</evidence>
<accession>A0A1A8XUH5</accession>
<evidence type="ECO:0000256" key="5">
    <source>
        <dbReference type="ARBA" id="ARBA00024416"/>
    </source>
</evidence>
<comment type="similarity">
    <text evidence="4">Belongs to the glycosyltransferase 104 family.</text>
</comment>
<protein>
    <recommendedName>
        <fullName evidence="5">Protein-arginine rhamnosyltransferase</fullName>
    </recommendedName>
    <alternativeName>
        <fullName evidence="6">EF-P arginine rhamnosyltransferase</fullName>
    </alternativeName>
</protein>
<keyword evidence="9" id="KW-1185">Reference proteome</keyword>
<comment type="function">
    <text evidence="3">Protein-arginine rhamnosyltransferase that catalyzes the transfer of a single rhamnose to elongation factor P (EF-P) on 'Lys-32', a modification required for EF-P-dependent rescue of polyproline stalled ribosomes.</text>
</comment>
<dbReference type="NCBIfam" id="TIGR03837">
    <property type="entry name" value="efp_Arg_rhamno"/>
    <property type="match status" value="1"/>
</dbReference>
<dbReference type="Pfam" id="PF10093">
    <property type="entry name" value="EarP"/>
    <property type="match status" value="1"/>
</dbReference>
<keyword evidence="1" id="KW-0328">Glycosyltransferase</keyword>
<evidence type="ECO:0000256" key="2">
    <source>
        <dbReference type="ARBA" id="ARBA00022679"/>
    </source>
</evidence>
<evidence type="ECO:0000256" key="6">
    <source>
        <dbReference type="ARBA" id="ARBA00030025"/>
    </source>
</evidence>
<organism evidence="8 9">
    <name type="scientific">Candidatus Propionivibrio aalborgensis</name>
    <dbReference type="NCBI Taxonomy" id="1860101"/>
    <lineage>
        <taxon>Bacteria</taxon>
        <taxon>Pseudomonadati</taxon>
        <taxon>Pseudomonadota</taxon>
        <taxon>Betaproteobacteria</taxon>
        <taxon>Rhodocyclales</taxon>
        <taxon>Rhodocyclaceae</taxon>
        <taxon>Propionivibrio</taxon>
    </lineage>
</organism>
<sequence>MTQPAKPLEWDIFCNVIDNFGDIGVCWRLSRQLTVEHDCRVRLWVNELEAFQRICPEIDPQIPIQHVGGVEVRRWASTFPESVPGDVVIEAFGCHLPEPFVDAMAGCRAPPVWINLEYLSAEAWVSGCHTLPSPHPNLPLTKYFFFPGYGEGTGGLLREHDLEERRQGFCTSVEQQKDFWFSLGLPPPPADALVVSLFAYENSAIGDLLTVWARGEEPVCCLASESRTLAALEEFAGQSMRAGDTIRRGKLELRVLPFVTQQDYDRLLWASDISFVRGEDSFVRAQWAAKPMVWHIYPQDEGTHLSKLGAFLDQYTAGASQATAEAVRVLHNAWNGDLSGERHAPRITPELWQQWMDALPDLRNLAENWANHLINQEDLCSSLVRFCRSKL</sequence>
<dbReference type="AlphaFoldDB" id="A0A1A8XUH5"/>
<evidence type="ECO:0000256" key="4">
    <source>
        <dbReference type="ARBA" id="ARBA00024346"/>
    </source>
</evidence>